<sequence>MLRRYVRAVTGFVALFRRAIAFHHIWDLYAPRIALGLTPTISGPQRYFQHILHTLHIRKAPFAGVHFFHERITATLWPFDYLVNEQRQALGKRLQRLLSSPQSSMQRPKAREYVEELQIAQISERIQQKSNQTQHTTEGGARCVTIRGTASTTKKARFRQQTDHLISHSTADPGILKLKQRQQLLHITHTAHRRVAVADQCANGNG</sequence>
<protein>
    <submittedName>
        <fullName evidence="1">Putative secreted protein</fullName>
    </submittedName>
</protein>
<dbReference type="EMBL" id="GGFL01013322">
    <property type="protein sequence ID" value="MBW77500.1"/>
    <property type="molecule type" value="Transcribed_RNA"/>
</dbReference>
<dbReference type="AlphaFoldDB" id="A0A2M4DIV9"/>
<name>A0A2M4DIV9_ANODA</name>
<reference evidence="1" key="1">
    <citation type="submission" date="2018-01" db="EMBL/GenBank/DDBJ databases">
        <title>An insight into the sialome of Amazonian anophelines.</title>
        <authorList>
            <person name="Ribeiro J.M."/>
            <person name="Scarpassa V."/>
            <person name="Calvo E."/>
        </authorList>
    </citation>
    <scope>NUCLEOTIDE SEQUENCE</scope>
</reference>
<proteinExistence type="predicted"/>
<evidence type="ECO:0000313" key="1">
    <source>
        <dbReference type="EMBL" id="MBW77500.1"/>
    </source>
</evidence>
<organism evidence="1">
    <name type="scientific">Anopheles darlingi</name>
    <name type="common">Mosquito</name>
    <dbReference type="NCBI Taxonomy" id="43151"/>
    <lineage>
        <taxon>Eukaryota</taxon>
        <taxon>Metazoa</taxon>
        <taxon>Ecdysozoa</taxon>
        <taxon>Arthropoda</taxon>
        <taxon>Hexapoda</taxon>
        <taxon>Insecta</taxon>
        <taxon>Pterygota</taxon>
        <taxon>Neoptera</taxon>
        <taxon>Endopterygota</taxon>
        <taxon>Diptera</taxon>
        <taxon>Nematocera</taxon>
        <taxon>Culicoidea</taxon>
        <taxon>Culicidae</taxon>
        <taxon>Anophelinae</taxon>
        <taxon>Anopheles</taxon>
    </lineage>
</organism>
<accession>A0A2M4DIV9</accession>